<feature type="region of interest" description="Disordered" evidence="1">
    <location>
        <begin position="499"/>
        <end position="518"/>
    </location>
</feature>
<feature type="compositionally biased region" description="Basic and acidic residues" evidence="1">
    <location>
        <begin position="499"/>
        <end position="509"/>
    </location>
</feature>
<accession>A0A7G5EM16</accession>
<evidence type="ECO:0000313" key="3">
    <source>
        <dbReference type="Proteomes" id="UP000515240"/>
    </source>
</evidence>
<dbReference type="AlphaFoldDB" id="A0A7G5EM16"/>
<evidence type="ECO:0000256" key="1">
    <source>
        <dbReference type="SAM" id="MobiDB-lite"/>
    </source>
</evidence>
<name>A0A7G5EM16_9BURK</name>
<protein>
    <recommendedName>
        <fullName evidence="4">PLD phosphodiesterase domain-containing protein</fullName>
    </recommendedName>
</protein>
<proteinExistence type="predicted"/>
<sequence>MKPPMEHPGLMRNALERMLAQFEGGKPAWALFTTFTFSSSFFEGNVLPLLAGMPLDDLKGSKVVRAELNDALQSVRALVVCDRSSNPQAKGDMRYGLLPVGLEAGRFHPKIMLLGGTSADAPNRQALWLSVSSGNLSLSGWAVQREVVGITGVTRQHSDTLQILVRWLQQQARERIALSGNANADAEGGITLLLEDILEALAQPESLAPERVGTPTLHLAWPPVLAGETTDLLPALTRGESWERAVVVSPYWAGVDMLVDKLGVKSCMLIPAPTPEGVLQRPTSCKPDRYDYGHFRDDAARASHAKAILLSRPGAHALCVGSANFTTAAWSHGDGMLSNVEAMLRYRIQGESPWKEAFTTVDMPPAAQQANDPDAEGAPPLPPFDAEAVCDWRARRLVVRVRLHDGVALQTSTVSIGASEALIDVKKSSPQDFSFPMTLLRTIKSFKLRYTLASGVEEYFTGLVLQLNASEDLLGYKPRPRLSSVLKLLCSLQPQQKPEAVRKRVRGEGDSDEEDGIEDESTALSLDLFSFFQATFHMRRYFESHRELNPYDASSPFGPVVLCRAIALQQADSDEALIMRYVQFSELLATIEALPASNAAMACKAELSATVREELKDPEKRVRTLLGESEAFKRMFPNSRASQRSEMMISWFREQVSVAHG</sequence>
<dbReference type="EMBL" id="CP058554">
    <property type="protein sequence ID" value="QMV75041.1"/>
    <property type="molecule type" value="Genomic_DNA"/>
</dbReference>
<organism evidence="2 3">
    <name type="scientific">Comamonas piscis</name>
    <dbReference type="NCBI Taxonomy" id="1562974"/>
    <lineage>
        <taxon>Bacteria</taxon>
        <taxon>Pseudomonadati</taxon>
        <taxon>Pseudomonadota</taxon>
        <taxon>Betaproteobacteria</taxon>
        <taxon>Burkholderiales</taxon>
        <taxon>Comamonadaceae</taxon>
        <taxon>Comamonas</taxon>
    </lineage>
</organism>
<dbReference type="RefSeq" id="WP_182325211.1">
    <property type="nucleotide sequence ID" value="NZ_CP058554.1"/>
</dbReference>
<keyword evidence="3" id="KW-1185">Reference proteome</keyword>
<dbReference type="Proteomes" id="UP000515240">
    <property type="component" value="Chromosome"/>
</dbReference>
<reference evidence="2 3" key="1">
    <citation type="journal article" date="2020" name="G3 (Bethesda)">
        <title>CeMbio - The Caenorhabditis elegans Microbiome Resource.</title>
        <authorList>
            <person name="Dirksen P."/>
            <person name="Assie A."/>
            <person name="Zimmermann J."/>
            <person name="Zhang F."/>
            <person name="Tietje A.M."/>
            <person name="Marsh S.A."/>
            <person name="Felix M.A."/>
            <person name="Shapira M."/>
            <person name="Kaleta C."/>
            <person name="Schulenburg H."/>
            <person name="Samuel B."/>
        </authorList>
    </citation>
    <scope>NUCLEOTIDE SEQUENCE [LARGE SCALE GENOMIC DNA]</scope>
    <source>
        <strain evidence="2 3">BIGb0172</strain>
    </source>
</reference>
<gene>
    <name evidence="2" type="ORF">HS961_20560</name>
</gene>
<dbReference type="KEGG" id="cpis:HS961_20560"/>
<evidence type="ECO:0008006" key="4">
    <source>
        <dbReference type="Google" id="ProtNLM"/>
    </source>
</evidence>
<evidence type="ECO:0000313" key="2">
    <source>
        <dbReference type="EMBL" id="QMV75041.1"/>
    </source>
</evidence>